<evidence type="ECO:0000313" key="1">
    <source>
        <dbReference type="EMBL" id="CAI6372109.1"/>
    </source>
</evidence>
<keyword evidence="2" id="KW-1185">Reference proteome</keyword>
<comment type="caution">
    <text evidence="1">The sequence shown here is derived from an EMBL/GenBank/DDBJ whole genome shotgun (WGS) entry which is preliminary data.</text>
</comment>
<protein>
    <recommendedName>
        <fullName evidence="3">Protein ANTAGONIST OF LIKE HETEROCHROMATIN PROTEIN 1-like</fullName>
    </recommendedName>
</protein>
<dbReference type="Proteomes" id="UP001160148">
    <property type="component" value="Unassembled WGS sequence"/>
</dbReference>
<organism evidence="1 2">
    <name type="scientific">Macrosiphum euphorbiae</name>
    <name type="common">potato aphid</name>
    <dbReference type="NCBI Taxonomy" id="13131"/>
    <lineage>
        <taxon>Eukaryota</taxon>
        <taxon>Metazoa</taxon>
        <taxon>Ecdysozoa</taxon>
        <taxon>Arthropoda</taxon>
        <taxon>Hexapoda</taxon>
        <taxon>Insecta</taxon>
        <taxon>Pterygota</taxon>
        <taxon>Neoptera</taxon>
        <taxon>Paraneoptera</taxon>
        <taxon>Hemiptera</taxon>
        <taxon>Sternorrhyncha</taxon>
        <taxon>Aphidomorpha</taxon>
        <taxon>Aphidoidea</taxon>
        <taxon>Aphididae</taxon>
        <taxon>Macrosiphini</taxon>
        <taxon>Macrosiphum</taxon>
    </lineage>
</organism>
<sequence length="183" mass="21304">MASSSEDEVAIASAMFIVITAGLKKKNKNKKRRWWTTTLFKNRERYGDFEYLFNLIGPNITKQDTHLRICVSAKDRFAVTLRFLASGDSYQSLSYLFKISPQLISTIVVDVCNALKNGLSDQVKIPSNPEEWRKVSDLFEKRWNFPHFERRGRRSGIDAKCIRQEFGEYFMIDGRVGWQDSFQ</sequence>
<accession>A0AAV0XU03</accession>
<dbReference type="EMBL" id="CARXXK010001019">
    <property type="protein sequence ID" value="CAI6372109.1"/>
    <property type="molecule type" value="Genomic_DNA"/>
</dbReference>
<evidence type="ECO:0008006" key="3">
    <source>
        <dbReference type="Google" id="ProtNLM"/>
    </source>
</evidence>
<evidence type="ECO:0000313" key="2">
    <source>
        <dbReference type="Proteomes" id="UP001160148"/>
    </source>
</evidence>
<proteinExistence type="predicted"/>
<dbReference type="AlphaFoldDB" id="A0AAV0XU03"/>
<gene>
    <name evidence="1" type="ORF">MEUPH1_LOCUS26031</name>
</gene>
<name>A0AAV0XU03_9HEMI</name>
<reference evidence="1 2" key="1">
    <citation type="submission" date="2023-01" db="EMBL/GenBank/DDBJ databases">
        <authorList>
            <person name="Whitehead M."/>
        </authorList>
    </citation>
    <scope>NUCLEOTIDE SEQUENCE [LARGE SCALE GENOMIC DNA]</scope>
</reference>